<comment type="caution">
    <text evidence="2">The sequence shown here is derived from an EMBL/GenBank/DDBJ whole genome shotgun (WGS) entry which is preliminary data.</text>
</comment>
<gene>
    <name evidence="2" type="ORF">MM817_00752</name>
</gene>
<evidence type="ECO:0000313" key="3">
    <source>
        <dbReference type="Proteomes" id="UP001139263"/>
    </source>
</evidence>
<dbReference type="AlphaFoldDB" id="A0A9X1V7B0"/>
<dbReference type="InterPro" id="IPR024301">
    <property type="entry name" value="Amidase_6"/>
</dbReference>
<proteinExistence type="predicted"/>
<dbReference type="RefSeq" id="WP_241712080.1">
    <property type="nucleotide sequence ID" value="NZ_JALBUF010000001.1"/>
</dbReference>
<dbReference type="Pfam" id="PF12671">
    <property type="entry name" value="Amidase_6"/>
    <property type="match status" value="1"/>
</dbReference>
<dbReference type="PANTHER" id="PTHR40032:SF1">
    <property type="entry name" value="EXPORTED PROTEIN"/>
    <property type="match status" value="1"/>
</dbReference>
<protein>
    <recommendedName>
        <fullName evidence="1">Putative amidase domain-containing protein</fullName>
    </recommendedName>
</protein>
<dbReference type="PANTHER" id="PTHR40032">
    <property type="entry name" value="EXPORTED PROTEIN-RELATED"/>
    <property type="match status" value="1"/>
</dbReference>
<sequence length="314" mass="37451">MKDHIVNATKEWFWRRNDNWIARDYELLYTVHGIQPVVEEMDRRFELFSKRNAVDKKTITDVDIFEVRTLGQSTHDYEVLARESIRFIYELRGTLEYEQRVIDHVLTWHVSPGKVELIAHRHRAEAVTAFESLDDGHDTLNFRAYRDHRPRVPYQRTLATRYAELWWDRVNPDYLGFHEDCTNFVSQVLYSGNIPMHVTEKRETGWWFRAEPKPNWSYSWSVTHALVNYLRKTSQYVHASEVHDPKQLQLGDMISYDWRGSGTYHHMTVVTGFDGNGDPLVNAHTVNSRMRHYSYEDSHAWTEQTRYLFLHVDD</sequence>
<dbReference type="EMBL" id="JALBUF010000001">
    <property type="protein sequence ID" value="MCI0182492.1"/>
    <property type="molecule type" value="Genomic_DNA"/>
</dbReference>
<feature type="domain" description="Putative amidase" evidence="1">
    <location>
        <begin position="154"/>
        <end position="302"/>
    </location>
</feature>
<evidence type="ECO:0000259" key="1">
    <source>
        <dbReference type="Pfam" id="PF12671"/>
    </source>
</evidence>
<accession>A0A9X1V7B0</accession>
<keyword evidence="3" id="KW-1185">Reference proteome</keyword>
<organism evidence="2 3">
    <name type="scientific">Sulfoacidibacillus ferrooxidans</name>
    <dbReference type="NCBI Taxonomy" id="2005001"/>
    <lineage>
        <taxon>Bacteria</taxon>
        <taxon>Bacillati</taxon>
        <taxon>Bacillota</taxon>
        <taxon>Bacilli</taxon>
        <taxon>Bacillales</taxon>
        <taxon>Alicyclobacillaceae</taxon>
        <taxon>Sulfoacidibacillus</taxon>
    </lineage>
</organism>
<reference evidence="2" key="1">
    <citation type="submission" date="2022-03" db="EMBL/GenBank/DDBJ databases">
        <title>Draft Genome Sequence of Firmicute Strain S0AB, a Heterotrophic Iron/Sulfur-Oxidizing Extreme Acidophile.</title>
        <authorList>
            <person name="Vergara E."/>
            <person name="Pakostova E."/>
            <person name="Johnson D.B."/>
            <person name="Holmes D.S."/>
        </authorList>
    </citation>
    <scope>NUCLEOTIDE SEQUENCE</scope>
    <source>
        <strain evidence="2">S0AB</strain>
    </source>
</reference>
<evidence type="ECO:0000313" key="2">
    <source>
        <dbReference type="EMBL" id="MCI0182492.1"/>
    </source>
</evidence>
<dbReference type="Proteomes" id="UP001139263">
    <property type="component" value="Unassembled WGS sequence"/>
</dbReference>
<name>A0A9X1V7B0_9BACL</name>